<keyword evidence="3" id="KW-0804">Transcription</keyword>
<sequence>MKALKDYLHFLTTAGSLEELWPEHVARMADYGFDRLIYGNTVFRSGSSLGDPDDFVILSNHSKEYLEGFLHKGLYHLAPMTKWALENTGAASWRLNTCGEITKEQRKVLEFNRKMGVVAGYTISFPSPSSRRKGAMSLCARRGLSQEEVDAIWDEHGADILLMNNVAHLKILSLPYQPPKRALTQRQRQALEWAGDGLTVQDIATVMGLKPATVEKHLRLARDVLAVESTTQAVLKAAFYNQMYVIDG</sequence>
<dbReference type="RefSeq" id="WP_104006547.1">
    <property type="nucleotide sequence ID" value="NZ_FNVD01000001.1"/>
</dbReference>
<evidence type="ECO:0000256" key="3">
    <source>
        <dbReference type="ARBA" id="ARBA00023163"/>
    </source>
</evidence>
<dbReference type="Gene3D" id="3.30.450.80">
    <property type="entry name" value="Transcription factor LuxR-like, autoinducer-binding domain"/>
    <property type="match status" value="1"/>
</dbReference>
<dbReference type="PROSITE" id="PS50043">
    <property type="entry name" value="HTH_LUXR_2"/>
    <property type="match status" value="1"/>
</dbReference>
<dbReference type="InterPro" id="IPR016032">
    <property type="entry name" value="Sig_transdc_resp-reg_C-effctor"/>
</dbReference>
<proteinExistence type="predicted"/>
<dbReference type="EMBL" id="FNVD01000001">
    <property type="protein sequence ID" value="SEF50675.1"/>
    <property type="molecule type" value="Genomic_DNA"/>
</dbReference>
<dbReference type="Pfam" id="PF00196">
    <property type="entry name" value="GerE"/>
    <property type="match status" value="1"/>
</dbReference>
<dbReference type="Pfam" id="PF03472">
    <property type="entry name" value="Autoind_bind"/>
    <property type="match status" value="1"/>
</dbReference>
<feature type="domain" description="HTH luxR-type" evidence="4">
    <location>
        <begin position="176"/>
        <end position="241"/>
    </location>
</feature>
<dbReference type="SUPFAM" id="SSF75516">
    <property type="entry name" value="Pheromone-binding domain of LuxR-like quorum-sensing transcription factors"/>
    <property type="match status" value="1"/>
</dbReference>
<dbReference type="InterPro" id="IPR000792">
    <property type="entry name" value="Tscrpt_reg_LuxR_C"/>
</dbReference>
<evidence type="ECO:0000256" key="1">
    <source>
        <dbReference type="ARBA" id="ARBA00023015"/>
    </source>
</evidence>
<dbReference type="InterPro" id="IPR036693">
    <property type="entry name" value="TF_LuxR_autoind-bd_dom_sf"/>
</dbReference>
<dbReference type="InterPro" id="IPR005143">
    <property type="entry name" value="TF_LuxR_autoind-bd_dom"/>
</dbReference>
<name>A0A1H5SJJ4_9RHOB</name>
<evidence type="ECO:0000313" key="6">
    <source>
        <dbReference type="Proteomes" id="UP000236742"/>
    </source>
</evidence>
<gene>
    <name evidence="5" type="ORF">SAMN05421751_101568</name>
</gene>
<dbReference type="PRINTS" id="PR00038">
    <property type="entry name" value="HTHLUXR"/>
</dbReference>
<evidence type="ECO:0000313" key="5">
    <source>
        <dbReference type="EMBL" id="SEF50675.1"/>
    </source>
</evidence>
<dbReference type="Gene3D" id="1.10.10.10">
    <property type="entry name" value="Winged helix-like DNA-binding domain superfamily/Winged helix DNA-binding domain"/>
    <property type="match status" value="1"/>
</dbReference>
<keyword evidence="2" id="KW-0238">DNA-binding</keyword>
<dbReference type="SUPFAM" id="SSF46894">
    <property type="entry name" value="C-terminal effector domain of the bipartite response regulators"/>
    <property type="match status" value="1"/>
</dbReference>
<dbReference type="OrthoDB" id="3679796at2"/>
<dbReference type="InterPro" id="IPR036388">
    <property type="entry name" value="WH-like_DNA-bd_sf"/>
</dbReference>
<dbReference type="SMART" id="SM00421">
    <property type="entry name" value="HTH_LUXR"/>
    <property type="match status" value="1"/>
</dbReference>
<dbReference type="AlphaFoldDB" id="A0A1H5SJJ4"/>
<dbReference type="CDD" id="cd06170">
    <property type="entry name" value="LuxR_C_like"/>
    <property type="match status" value="1"/>
</dbReference>
<protein>
    <submittedName>
        <fullName evidence="5">LuxR family transcriptional regulator</fullName>
    </submittedName>
</protein>
<organism evidence="5 6">
    <name type="scientific">Jhaorihella thermophila</name>
    <dbReference type="NCBI Taxonomy" id="488547"/>
    <lineage>
        <taxon>Bacteria</taxon>
        <taxon>Pseudomonadati</taxon>
        <taxon>Pseudomonadota</taxon>
        <taxon>Alphaproteobacteria</taxon>
        <taxon>Rhodobacterales</taxon>
        <taxon>Paracoccaceae</taxon>
        <taxon>Jhaorihella</taxon>
    </lineage>
</organism>
<reference evidence="5 6" key="1">
    <citation type="submission" date="2016-10" db="EMBL/GenBank/DDBJ databases">
        <authorList>
            <person name="de Groot N.N."/>
        </authorList>
    </citation>
    <scope>NUCLEOTIDE SEQUENCE [LARGE SCALE GENOMIC DNA]</scope>
    <source>
        <strain evidence="5 6">DSM 23413</strain>
    </source>
</reference>
<keyword evidence="6" id="KW-1185">Reference proteome</keyword>
<dbReference type="GO" id="GO:0006355">
    <property type="term" value="P:regulation of DNA-templated transcription"/>
    <property type="evidence" value="ECO:0007669"/>
    <property type="project" value="InterPro"/>
</dbReference>
<dbReference type="Proteomes" id="UP000236742">
    <property type="component" value="Unassembled WGS sequence"/>
</dbReference>
<accession>A0A1H5SJJ4</accession>
<dbReference type="GO" id="GO:0003677">
    <property type="term" value="F:DNA binding"/>
    <property type="evidence" value="ECO:0007669"/>
    <property type="project" value="UniProtKB-KW"/>
</dbReference>
<evidence type="ECO:0000259" key="4">
    <source>
        <dbReference type="PROSITE" id="PS50043"/>
    </source>
</evidence>
<keyword evidence="1" id="KW-0805">Transcription regulation</keyword>
<evidence type="ECO:0000256" key="2">
    <source>
        <dbReference type="ARBA" id="ARBA00023125"/>
    </source>
</evidence>